<reference evidence="2" key="1">
    <citation type="submission" date="2018-03" db="EMBL/GenBank/DDBJ databases">
        <authorList>
            <person name="Batty M. E."/>
            <person name="Batty M E."/>
        </authorList>
    </citation>
    <scope>NUCLEOTIDE SEQUENCE [LARGE SCALE GENOMIC DNA]</scope>
</reference>
<sequence>MKTQLKRKIAGVFEADIAYKILTSCSFGPAVRTSFFVKLLKNITLTECDKSKILQMYKMYMDTRFKNYKLHHLSDLKLFHR</sequence>
<protein>
    <submittedName>
        <fullName evidence="1">Uncharacterized protein</fullName>
    </submittedName>
</protein>
<evidence type="ECO:0000313" key="2">
    <source>
        <dbReference type="Proteomes" id="UP000244889"/>
    </source>
</evidence>
<dbReference type="Proteomes" id="UP000244889">
    <property type="component" value="Unassembled WGS sequence"/>
</dbReference>
<proteinExistence type="predicted"/>
<evidence type="ECO:0000313" key="1">
    <source>
        <dbReference type="EMBL" id="SPM45106.1"/>
    </source>
</evidence>
<dbReference type="EMBL" id="OOHR01000010">
    <property type="protein sequence ID" value="SPM45106.1"/>
    <property type="molecule type" value="Genomic_DNA"/>
</dbReference>
<gene>
    <name evidence="1" type="ORF">FPW1038_01660</name>
</gene>
<accession>A0A2R8F103</accession>
<name>A0A2R8F103_ORITS</name>
<dbReference type="AlphaFoldDB" id="A0A2R8F103"/>
<organism evidence="1 2">
    <name type="scientific">Orientia tsutsugamushi</name>
    <name type="common">Rickettsia tsutsugamushi</name>
    <dbReference type="NCBI Taxonomy" id="784"/>
    <lineage>
        <taxon>Bacteria</taxon>
        <taxon>Pseudomonadati</taxon>
        <taxon>Pseudomonadota</taxon>
        <taxon>Alphaproteobacteria</taxon>
        <taxon>Rickettsiales</taxon>
        <taxon>Rickettsiaceae</taxon>
        <taxon>Rickettsieae</taxon>
        <taxon>Orientia</taxon>
    </lineage>
</organism>